<dbReference type="EMBL" id="VSFF01000012">
    <property type="protein sequence ID" value="TYC10325.1"/>
    <property type="molecule type" value="Genomic_DNA"/>
</dbReference>
<dbReference type="Pfam" id="PF09485">
    <property type="entry name" value="CRISPR_Cse2"/>
    <property type="match status" value="1"/>
</dbReference>
<sequence length="236" mass="26435">MTATTAGERQYASDLVGQVVGDFVRELQDGYLRDTSAAVGRLAQLRRGAGKLPQDVPELWGLTGTERLYQDQTLGEEQAVRAENAVFLAVTLYALHQQSRTTQKMHIPGVDLGAAVRRLMPPDRIDEPIRRRFVRVGTAGSLEVLAYRLREIVSLLRRDSIPMDYALLAQNLYRAHTPDGLAQVRRQWGHGFHTYRPPRDPGDQPRPQPPGRQEQTPQDEAATRATTQDSTDKDVT</sequence>
<protein>
    <submittedName>
        <fullName evidence="2">Type I-E CRISPR-associated protein Cse2/CasB</fullName>
    </submittedName>
</protein>
<evidence type="ECO:0000313" key="2">
    <source>
        <dbReference type="EMBL" id="TYC10325.1"/>
    </source>
</evidence>
<organism evidence="2 3">
    <name type="scientific">Actinomadura syzygii</name>
    <dbReference type="NCBI Taxonomy" id="1427538"/>
    <lineage>
        <taxon>Bacteria</taxon>
        <taxon>Bacillati</taxon>
        <taxon>Actinomycetota</taxon>
        <taxon>Actinomycetes</taxon>
        <taxon>Streptosporangiales</taxon>
        <taxon>Thermomonosporaceae</taxon>
        <taxon>Actinomadura</taxon>
    </lineage>
</organism>
<dbReference type="NCBIfam" id="TIGR02548">
    <property type="entry name" value="casB_cse2"/>
    <property type="match status" value="1"/>
</dbReference>
<accession>A0A5D0TYA6</accession>
<dbReference type="CDD" id="cd09731">
    <property type="entry name" value="Cse2_I-E"/>
    <property type="match status" value="1"/>
</dbReference>
<dbReference type="InterPro" id="IPR038287">
    <property type="entry name" value="Cse2_sf"/>
</dbReference>
<dbReference type="Gene3D" id="1.10.520.40">
    <property type="entry name" value="CRISPR-associated protein Cse2"/>
    <property type="match status" value="1"/>
</dbReference>
<keyword evidence="3" id="KW-1185">Reference proteome</keyword>
<dbReference type="AlphaFoldDB" id="A0A5D0TYA6"/>
<evidence type="ECO:0000256" key="1">
    <source>
        <dbReference type="SAM" id="MobiDB-lite"/>
    </source>
</evidence>
<name>A0A5D0TYA6_9ACTN</name>
<evidence type="ECO:0000313" key="3">
    <source>
        <dbReference type="Proteomes" id="UP000322634"/>
    </source>
</evidence>
<dbReference type="InterPro" id="IPR013382">
    <property type="entry name" value="CRISPR-assoc_prot_Cse2"/>
</dbReference>
<dbReference type="RefSeq" id="WP_148353578.1">
    <property type="nucleotide sequence ID" value="NZ_JBHSBF010000006.1"/>
</dbReference>
<feature type="region of interest" description="Disordered" evidence="1">
    <location>
        <begin position="191"/>
        <end position="236"/>
    </location>
</feature>
<gene>
    <name evidence="2" type="primary">casB</name>
    <name evidence="2" type="ORF">FXF65_30865</name>
</gene>
<comment type="caution">
    <text evidence="2">The sequence shown here is derived from an EMBL/GenBank/DDBJ whole genome shotgun (WGS) entry which is preliminary data.</text>
</comment>
<dbReference type="Proteomes" id="UP000322634">
    <property type="component" value="Unassembled WGS sequence"/>
</dbReference>
<dbReference type="OrthoDB" id="4808431at2"/>
<reference evidence="2 3" key="1">
    <citation type="submission" date="2019-08" db="EMBL/GenBank/DDBJ databases">
        <title>Actinomadura sp. nov. CYP1-5 isolated from mountain soil.</title>
        <authorList>
            <person name="Songsumanus A."/>
            <person name="Kuncharoen N."/>
            <person name="Kudo T."/>
            <person name="Yuki M."/>
            <person name="Igarashi Y."/>
            <person name="Tanasupawat S."/>
        </authorList>
    </citation>
    <scope>NUCLEOTIDE SEQUENCE [LARGE SCALE GENOMIC DNA]</scope>
    <source>
        <strain evidence="2 3">GKU157</strain>
    </source>
</reference>
<proteinExistence type="predicted"/>